<dbReference type="InterPro" id="IPR054593">
    <property type="entry name" value="Beta-mannosidase-like_N2"/>
</dbReference>
<sequence>MLDALKFFLFVILLLVTIMLNQHVTSKRSAELDLELLWRIQDTKGVFVIQNQTVPSGVYSALEQSMIIGSLLEDYNDYNTSWVGETDWIYRTNLSCLAEDYRYVLLTFHGVDTFASVYLGEKLLGVTDNMFVRYRYDVKQL</sequence>
<keyword evidence="3" id="KW-0732">Signal</keyword>
<name>A0A182PU60_9DIPT</name>
<dbReference type="GO" id="GO:0006516">
    <property type="term" value="P:glycoprotein catabolic process"/>
    <property type="evidence" value="ECO:0007669"/>
    <property type="project" value="TreeGrafter"/>
</dbReference>
<dbReference type="VEuPathDB" id="VectorBase:AEPI010496"/>
<keyword evidence="2" id="KW-0326">Glycosidase</keyword>
<evidence type="ECO:0000313" key="5">
    <source>
        <dbReference type="EnsemblMetazoa" id="AEPI010496-PA"/>
    </source>
</evidence>
<accession>A0A182PU60</accession>
<evidence type="ECO:0000313" key="6">
    <source>
        <dbReference type="Proteomes" id="UP000075885"/>
    </source>
</evidence>
<dbReference type="EnsemblMetazoa" id="AEPI010496-RA">
    <property type="protein sequence ID" value="AEPI010496-PA"/>
    <property type="gene ID" value="AEPI010496"/>
</dbReference>
<evidence type="ECO:0000256" key="1">
    <source>
        <dbReference type="ARBA" id="ARBA00022801"/>
    </source>
</evidence>
<keyword evidence="1" id="KW-0378">Hydrolase</keyword>
<dbReference type="PANTHER" id="PTHR43730:SF1">
    <property type="entry name" value="BETA-MANNOSIDASE"/>
    <property type="match status" value="1"/>
</dbReference>
<dbReference type="Proteomes" id="UP000075885">
    <property type="component" value="Unassembled WGS sequence"/>
</dbReference>
<proteinExistence type="predicted"/>
<organism evidence="5 6">
    <name type="scientific">Anopheles epiroticus</name>
    <dbReference type="NCBI Taxonomy" id="199890"/>
    <lineage>
        <taxon>Eukaryota</taxon>
        <taxon>Metazoa</taxon>
        <taxon>Ecdysozoa</taxon>
        <taxon>Arthropoda</taxon>
        <taxon>Hexapoda</taxon>
        <taxon>Insecta</taxon>
        <taxon>Pterygota</taxon>
        <taxon>Neoptera</taxon>
        <taxon>Endopterygota</taxon>
        <taxon>Diptera</taxon>
        <taxon>Nematocera</taxon>
        <taxon>Culicoidea</taxon>
        <taxon>Culicidae</taxon>
        <taxon>Anophelinae</taxon>
        <taxon>Anopheles</taxon>
    </lineage>
</organism>
<dbReference type="STRING" id="199890.A0A182PU60"/>
<dbReference type="InterPro" id="IPR050887">
    <property type="entry name" value="Beta-mannosidase_GH2"/>
</dbReference>
<keyword evidence="6" id="KW-1185">Reference proteome</keyword>
<dbReference type="InterPro" id="IPR008979">
    <property type="entry name" value="Galactose-bd-like_sf"/>
</dbReference>
<dbReference type="SUPFAM" id="SSF49785">
    <property type="entry name" value="Galactose-binding domain-like"/>
    <property type="match status" value="1"/>
</dbReference>
<dbReference type="Pfam" id="PF22666">
    <property type="entry name" value="Glyco_hydro_2_N2"/>
    <property type="match status" value="1"/>
</dbReference>
<dbReference type="AlphaFoldDB" id="A0A182PU60"/>
<reference evidence="6" key="1">
    <citation type="submission" date="2013-03" db="EMBL/GenBank/DDBJ databases">
        <title>The Genome Sequence of Anopheles epiroticus epiroticus2.</title>
        <authorList>
            <consortium name="The Broad Institute Genomics Platform"/>
            <person name="Neafsey D.E."/>
            <person name="Howell P."/>
            <person name="Walker B."/>
            <person name="Young S.K."/>
            <person name="Zeng Q."/>
            <person name="Gargeya S."/>
            <person name="Fitzgerald M."/>
            <person name="Haas B."/>
            <person name="Abouelleil A."/>
            <person name="Allen A.W."/>
            <person name="Alvarado L."/>
            <person name="Arachchi H.M."/>
            <person name="Berlin A.M."/>
            <person name="Chapman S.B."/>
            <person name="Gainer-Dewar J."/>
            <person name="Goldberg J."/>
            <person name="Griggs A."/>
            <person name="Gujja S."/>
            <person name="Hansen M."/>
            <person name="Howarth C."/>
            <person name="Imamovic A."/>
            <person name="Ireland A."/>
            <person name="Larimer J."/>
            <person name="McCowan C."/>
            <person name="Murphy C."/>
            <person name="Pearson M."/>
            <person name="Poon T.W."/>
            <person name="Priest M."/>
            <person name="Roberts A."/>
            <person name="Saif S."/>
            <person name="Shea T."/>
            <person name="Sisk P."/>
            <person name="Sykes S."/>
            <person name="Wortman J."/>
            <person name="Nusbaum C."/>
            <person name="Birren B."/>
        </authorList>
    </citation>
    <scope>NUCLEOTIDE SEQUENCE [LARGE SCALE GENOMIC DNA]</scope>
    <source>
        <strain evidence="6">Epiroticus2</strain>
    </source>
</reference>
<dbReference type="PANTHER" id="PTHR43730">
    <property type="entry name" value="BETA-MANNOSIDASE"/>
    <property type="match status" value="1"/>
</dbReference>
<feature type="chain" id="PRO_5008131970" description="Beta-mannosidase-like galactose-binding domain-containing protein" evidence="3">
    <location>
        <begin position="27"/>
        <end position="141"/>
    </location>
</feature>
<evidence type="ECO:0000259" key="4">
    <source>
        <dbReference type="Pfam" id="PF22666"/>
    </source>
</evidence>
<dbReference type="Gene3D" id="2.60.120.260">
    <property type="entry name" value="Galactose-binding domain-like"/>
    <property type="match status" value="1"/>
</dbReference>
<feature type="domain" description="Beta-mannosidase-like galactose-binding" evidence="4">
    <location>
        <begin position="38"/>
        <end position="140"/>
    </location>
</feature>
<evidence type="ECO:0000256" key="2">
    <source>
        <dbReference type="ARBA" id="ARBA00023295"/>
    </source>
</evidence>
<reference evidence="5" key="2">
    <citation type="submission" date="2020-05" db="UniProtKB">
        <authorList>
            <consortium name="EnsemblMetazoa"/>
        </authorList>
    </citation>
    <scope>IDENTIFICATION</scope>
    <source>
        <strain evidence="5">Epiroticus2</strain>
    </source>
</reference>
<dbReference type="GO" id="GO:0004567">
    <property type="term" value="F:beta-mannosidase activity"/>
    <property type="evidence" value="ECO:0007669"/>
    <property type="project" value="TreeGrafter"/>
</dbReference>
<protein>
    <recommendedName>
        <fullName evidence="4">Beta-mannosidase-like galactose-binding domain-containing protein</fullName>
    </recommendedName>
</protein>
<evidence type="ECO:0000256" key="3">
    <source>
        <dbReference type="SAM" id="SignalP"/>
    </source>
</evidence>
<feature type="signal peptide" evidence="3">
    <location>
        <begin position="1"/>
        <end position="26"/>
    </location>
</feature>